<dbReference type="GO" id="GO:0046540">
    <property type="term" value="C:U4/U6 x U5 tri-snRNP complex"/>
    <property type="evidence" value="ECO:0007669"/>
    <property type="project" value="InterPro"/>
</dbReference>
<feature type="compositionally biased region" description="Acidic residues" evidence="7">
    <location>
        <begin position="518"/>
        <end position="533"/>
    </location>
</feature>
<evidence type="ECO:0000256" key="2">
    <source>
        <dbReference type="ARBA" id="ARBA00006076"/>
    </source>
</evidence>
<feature type="compositionally biased region" description="Polar residues" evidence="7">
    <location>
        <begin position="63"/>
        <end position="72"/>
    </location>
</feature>
<feature type="compositionally biased region" description="Acidic residues" evidence="7">
    <location>
        <begin position="566"/>
        <end position="588"/>
    </location>
</feature>
<keyword evidence="6" id="KW-0175">Coiled coil</keyword>
<feature type="region of interest" description="Disordered" evidence="7">
    <location>
        <begin position="1"/>
        <end position="127"/>
    </location>
</feature>
<feature type="compositionally biased region" description="Basic and acidic residues" evidence="7">
    <location>
        <begin position="1"/>
        <end position="20"/>
    </location>
</feature>
<evidence type="ECO:0000256" key="7">
    <source>
        <dbReference type="SAM" id="MobiDB-lite"/>
    </source>
</evidence>
<dbReference type="GO" id="GO:0045292">
    <property type="term" value="P:mRNA cis splicing, via spliceosome"/>
    <property type="evidence" value="ECO:0007669"/>
    <property type="project" value="TreeGrafter"/>
</dbReference>
<comment type="caution">
    <text evidence="8">The sequence shown here is derived from an EMBL/GenBank/DDBJ whole genome shotgun (WGS) entry which is preliminary data.</text>
</comment>
<evidence type="ECO:0000256" key="1">
    <source>
        <dbReference type="ARBA" id="ARBA00004123"/>
    </source>
</evidence>
<dbReference type="GO" id="GO:0000481">
    <property type="term" value="P:maturation of 5S rRNA"/>
    <property type="evidence" value="ECO:0007669"/>
    <property type="project" value="TreeGrafter"/>
</dbReference>
<keyword evidence="4" id="KW-0508">mRNA splicing</keyword>
<feature type="compositionally biased region" description="Gly residues" evidence="7">
    <location>
        <begin position="114"/>
        <end position="123"/>
    </location>
</feature>
<gene>
    <name evidence="8" type="ORF">Pcinc_039010</name>
</gene>
<feature type="compositionally biased region" description="Basic residues" evidence="7">
    <location>
        <begin position="21"/>
        <end position="30"/>
    </location>
</feature>
<dbReference type="PANTHER" id="PTHR14152">
    <property type="entry name" value="SQUAMOUS CELL CARCINOMA ANTIGEN RECOGNISED BY CYTOTOXIC T LYMPHOCYTES"/>
    <property type="match status" value="1"/>
</dbReference>
<dbReference type="Pfam" id="PF19252">
    <property type="entry name" value="HIND"/>
    <property type="match status" value="1"/>
</dbReference>
<evidence type="ECO:0000256" key="5">
    <source>
        <dbReference type="ARBA" id="ARBA00023242"/>
    </source>
</evidence>
<keyword evidence="9" id="KW-1185">Reference proteome</keyword>
<feature type="coiled-coil region" evidence="6">
    <location>
        <begin position="192"/>
        <end position="259"/>
    </location>
</feature>
<dbReference type="EMBL" id="JAWQEG010006546">
    <property type="protein sequence ID" value="KAK3854519.1"/>
    <property type="molecule type" value="Genomic_DNA"/>
</dbReference>
<keyword evidence="3" id="KW-0507">mRNA processing</keyword>
<dbReference type="Pfam" id="PF03343">
    <property type="entry name" value="SART-1"/>
    <property type="match status" value="1"/>
</dbReference>
<dbReference type="PANTHER" id="PTHR14152:SF5">
    <property type="entry name" value="U4_U6.U5 TRI-SNRNP-ASSOCIATED PROTEIN 1"/>
    <property type="match status" value="1"/>
</dbReference>
<name>A0AAE1EJR3_PETCI</name>
<accession>A0AAE1EJR3</accession>
<evidence type="ECO:0000313" key="9">
    <source>
        <dbReference type="Proteomes" id="UP001286313"/>
    </source>
</evidence>
<organism evidence="8 9">
    <name type="scientific">Petrolisthes cinctipes</name>
    <name type="common">Flat porcelain crab</name>
    <dbReference type="NCBI Taxonomy" id="88211"/>
    <lineage>
        <taxon>Eukaryota</taxon>
        <taxon>Metazoa</taxon>
        <taxon>Ecdysozoa</taxon>
        <taxon>Arthropoda</taxon>
        <taxon>Crustacea</taxon>
        <taxon>Multicrustacea</taxon>
        <taxon>Malacostraca</taxon>
        <taxon>Eumalacostraca</taxon>
        <taxon>Eucarida</taxon>
        <taxon>Decapoda</taxon>
        <taxon>Pleocyemata</taxon>
        <taxon>Anomura</taxon>
        <taxon>Galatheoidea</taxon>
        <taxon>Porcellanidae</taxon>
        <taxon>Petrolisthes</taxon>
    </lineage>
</organism>
<comment type="similarity">
    <text evidence="2">Belongs to the SNU66/SART1 family.</text>
</comment>
<keyword evidence="5" id="KW-0539">Nucleus</keyword>
<feature type="region of interest" description="Disordered" evidence="7">
    <location>
        <begin position="480"/>
        <end position="592"/>
    </location>
</feature>
<feature type="compositionally biased region" description="Basic and acidic residues" evidence="7">
    <location>
        <begin position="714"/>
        <end position="724"/>
    </location>
</feature>
<evidence type="ECO:0000256" key="4">
    <source>
        <dbReference type="ARBA" id="ARBA00023187"/>
    </source>
</evidence>
<reference evidence="8" key="1">
    <citation type="submission" date="2023-10" db="EMBL/GenBank/DDBJ databases">
        <title>Genome assemblies of two species of porcelain crab, Petrolisthes cinctipes and Petrolisthes manimaculis (Anomura: Porcellanidae).</title>
        <authorList>
            <person name="Angst P."/>
        </authorList>
    </citation>
    <scope>NUCLEOTIDE SEQUENCE</scope>
    <source>
        <strain evidence="8">PB745_01</strain>
        <tissue evidence="8">Gill</tissue>
    </source>
</reference>
<comment type="subcellular location">
    <subcellularLocation>
        <location evidence="1">Nucleus</location>
    </subcellularLocation>
</comment>
<evidence type="ECO:0000313" key="8">
    <source>
        <dbReference type="EMBL" id="KAK3854519.1"/>
    </source>
</evidence>
<dbReference type="Proteomes" id="UP001286313">
    <property type="component" value="Unassembled WGS sequence"/>
</dbReference>
<evidence type="ECO:0000256" key="3">
    <source>
        <dbReference type="ARBA" id="ARBA00022664"/>
    </source>
</evidence>
<feature type="compositionally biased region" description="Basic residues" evidence="7">
    <location>
        <begin position="40"/>
        <end position="56"/>
    </location>
</feature>
<dbReference type="InterPro" id="IPR005011">
    <property type="entry name" value="SNU66/SART1"/>
</dbReference>
<evidence type="ECO:0000256" key="6">
    <source>
        <dbReference type="SAM" id="Coils"/>
    </source>
</evidence>
<proteinExistence type="inferred from homology"/>
<sequence length="833" mass="94199">MGSSKKSKDKDRERNREERKEKKRKRRSRSGSKEKDREGGKHHHRHHHKHKKQRSKKREDPSPNHSISVSDDSLSEVEQLLQLKDEGAGQQSFRGAVPTPKISKRSPSPPAIITGGGGGGGGDTSLSIEETNKIRAKLGLKPLKVDSGPLKIETEEDGGEGGAGKVTEQWLEDKDGRFVHKPAESITQKLQVEKLREKIAAQREKRRIKENLARLKTIAESDDDNMDNASAWVKRSRQLARDKALAERKTKMLEELDEQFGVGDLVEQDMTELKRKKYSSNSLSGLNVQHEMSRFDSGAPTILTLKDSNVLDGSEDTLINVNLIDDERAEKNVERKKKKTDDKEYEAPEVDEYGRLVQRTLLTKYDDEIQGERKKSFRLGAGGSASLQEQDVPEAVRRMAKLRQLQNLETPQVQLASEYYTPGEMVGFRKVKKTKKKGKRKRLTADDLEPLEEDESLVHLESRISRQARIEAMQAEALAADGAVGSEKKVERQPGTLTNSLRDMLEEEDEPDIHKMDVEDDAVESDEQDDVELQEAIARSRRAKVAQSAQPSSESILHMLQAKKEEDEEREEETVPMEMDEDDEDDDGGLVMTLNTTDEFCRTLGDLPTYGLSGNRAEDDQTALQLQLPKEKEKQEPRGAWEEVGIDDTRVEISDTLTAPILEEEPDASKGVANALKLAVKKGYLEKSNVSKSANAALQHLRAIHYSIEDKTMDDERGRGRGERYMGPTTDFKEKDTYRPDVKLEYVDDEGRKLNAKEAFRYLSHKFHGKGSGKNKTEKRMKKWNEELLMKHMSSSDTPLQTLERQREKQKQLGAAYLVLSGSKTQEAMDVKK</sequence>
<evidence type="ECO:0008006" key="10">
    <source>
        <dbReference type="Google" id="ProtNLM"/>
    </source>
</evidence>
<feature type="region of interest" description="Disordered" evidence="7">
    <location>
        <begin position="714"/>
        <end position="734"/>
    </location>
</feature>
<dbReference type="InterPro" id="IPR045347">
    <property type="entry name" value="HIND"/>
</dbReference>
<protein>
    <recommendedName>
        <fullName evidence="10">U4/U6.U5 tri-snRNP-associated protein 1</fullName>
    </recommendedName>
</protein>
<dbReference type="AlphaFoldDB" id="A0AAE1EJR3"/>